<dbReference type="SUPFAM" id="SSF56349">
    <property type="entry name" value="DNA breaking-rejoining enzymes"/>
    <property type="match status" value="1"/>
</dbReference>
<dbReference type="PROSITE" id="PS51900">
    <property type="entry name" value="CB"/>
    <property type="match status" value="1"/>
</dbReference>
<evidence type="ECO:0000313" key="5">
    <source>
        <dbReference type="Proteomes" id="UP000046392"/>
    </source>
</evidence>
<dbReference type="PANTHER" id="PTHR33050">
    <property type="entry name" value="REVERSE TRANSCRIPTASE DOMAIN-CONTAINING PROTEIN"/>
    <property type="match status" value="1"/>
</dbReference>
<feature type="domain" description="Core-binding (CB)" evidence="4">
    <location>
        <begin position="831"/>
        <end position="909"/>
    </location>
</feature>
<feature type="domain" description="Reverse transcriptase" evidence="3">
    <location>
        <begin position="282"/>
        <end position="512"/>
    </location>
</feature>
<dbReference type="InterPro" id="IPR052055">
    <property type="entry name" value="Hepadnavirus_pol/RT"/>
</dbReference>
<evidence type="ECO:0000313" key="6">
    <source>
        <dbReference type="WBParaSite" id="SPAL_0001449000.1"/>
    </source>
</evidence>
<name>A0A0N5C9A7_STREA</name>
<protein>
    <submittedName>
        <fullName evidence="6">Reverse transcriptase domain-containing protein</fullName>
    </submittedName>
</protein>
<dbReference type="AlphaFoldDB" id="A0A0N5C9A7"/>
<accession>A0A0N5C9A7</accession>
<proteinExistence type="predicted"/>
<dbReference type="InterPro" id="IPR043502">
    <property type="entry name" value="DNA/RNA_pol_sf"/>
</dbReference>
<dbReference type="InterPro" id="IPR011010">
    <property type="entry name" value="DNA_brk_join_enz"/>
</dbReference>
<evidence type="ECO:0000256" key="1">
    <source>
        <dbReference type="ARBA" id="ARBA00023125"/>
    </source>
</evidence>
<evidence type="ECO:0000259" key="4">
    <source>
        <dbReference type="PROSITE" id="PS51900"/>
    </source>
</evidence>
<dbReference type="Pfam" id="PF00078">
    <property type="entry name" value="RVT_1"/>
    <property type="match status" value="1"/>
</dbReference>
<organism evidence="5 6">
    <name type="scientific">Strongyloides papillosus</name>
    <name type="common">Intestinal threadworm</name>
    <dbReference type="NCBI Taxonomy" id="174720"/>
    <lineage>
        <taxon>Eukaryota</taxon>
        <taxon>Metazoa</taxon>
        <taxon>Ecdysozoa</taxon>
        <taxon>Nematoda</taxon>
        <taxon>Chromadorea</taxon>
        <taxon>Rhabditida</taxon>
        <taxon>Tylenchina</taxon>
        <taxon>Panagrolaimomorpha</taxon>
        <taxon>Strongyloidoidea</taxon>
        <taxon>Strongyloididae</taxon>
        <taxon>Strongyloides</taxon>
    </lineage>
</organism>
<sequence>MAEEPDNNEILGLFDNSTQQPAEESADDQLINALLHNKKSMTLSEQGMKAVSKIFSCKRISHETIESITDRMGVHQDLQFLAPAFSTPYYSKLKMRSVDSNLAKMQDHLLQSVCMLSHNVEAATGDNKSAVLSALINIKYVVDGLSDIRREVAFRNFSPKFNKGLPSVPLDMEEKVTRMDSSERISILPKHAEALFKNVADTPQDLLSFIQRENRKRSYNNTANIEPERYVIINPNMPPNTIHQCLPFWQKIAPTDTVLLDYIINGVDIGILCEPTQHKIGKNKFSSKEEEQFIENEIKDLLRSNSIKEHDNPKWISPLMVVTTSKMRLVLDLSSLNDYIQHFSFKCESIKDVTDLLEPKAFLTSIDLSAAYHSCAVRPHQTEYLGFRWNNKTYIYLVLPFGASSAPRLFYRITNTLTATIRANGIKMTRFYDDFLITHTDKDLLTRHTEYCMNLLRAAGFSINEKKMIDTLKEELRLPQDKLDNIIKAARHISNLKRVVARQLYSLLGMIEFSSYANFLTRIKARPLQRAVNKCIGFPPNYNRYVNITTEIRQGLAWYINNIEATNGLRYNQDHASIEVYTDACNVSYGGIVYFPDYTSQSVQGYFTDDLLSKHINEKELMALSFTCFGLLQNTYNKIVNIYCDNTTTLALVHNKGSVNKIFLSSETEKLLDFFYEHRLYINLYHIPGSYNQVADRLSRTMPVTLQGPTEATLTIKAREEIKEFLLNKFNVIISVDLFASYENKFCDKFVTLFDDNRAFRRNAYSFNWQGLIDEEVIAFPPCNQVLRVLRKAGTDKCNLWLVALILCNSNEEPKAQSGTFPNFLQVALSDMDPEVSQSIQQSYSVNTQKSYSTHLRNYLNFCKENGIKDEHFSFKNLTKYLSKIATSAAPSTVNTIKNSLVAIAKLRKVTFSSHEKTLLSKLIKGIQVNNYNHDIQKYMTFDLDIILRHIENNPASMEMSIKDLTFTTITLISIVSPQRMNELARMSLDHMTLSDAWANFTIPGRSKNSTATHKFHRMHIQKYANPSLCPLTALSLYLKRTEPIRTSQNLWISYFKPHKNVTGTTLGRWIYNYYLTAGLDIGRPHNIRGAAASKYYEIAGSITNMIEAINWASEHSFFKFYHKEIGNNFGATVLSYK</sequence>
<feature type="region of interest" description="Disordered" evidence="2">
    <location>
        <begin position="1"/>
        <end position="24"/>
    </location>
</feature>
<dbReference type="Gene3D" id="3.10.10.10">
    <property type="entry name" value="HIV Type 1 Reverse Transcriptase, subunit A, domain 1"/>
    <property type="match status" value="1"/>
</dbReference>
<dbReference type="Proteomes" id="UP000046392">
    <property type="component" value="Unplaced"/>
</dbReference>
<dbReference type="InterPro" id="IPR010998">
    <property type="entry name" value="Integrase_recombinase_N"/>
</dbReference>
<dbReference type="Gene3D" id="3.30.70.270">
    <property type="match status" value="1"/>
</dbReference>
<reference evidence="6" key="1">
    <citation type="submission" date="2017-02" db="UniProtKB">
        <authorList>
            <consortium name="WormBaseParasite"/>
        </authorList>
    </citation>
    <scope>IDENTIFICATION</scope>
</reference>
<dbReference type="PROSITE" id="PS50878">
    <property type="entry name" value="RT_POL"/>
    <property type="match status" value="1"/>
</dbReference>
<keyword evidence="5" id="KW-1185">Reference proteome</keyword>
<dbReference type="PANTHER" id="PTHR33050:SF7">
    <property type="entry name" value="RIBONUCLEASE H"/>
    <property type="match status" value="1"/>
</dbReference>
<dbReference type="CDD" id="cd09275">
    <property type="entry name" value="RNase_HI_RT_DIRS1"/>
    <property type="match status" value="1"/>
</dbReference>
<evidence type="ECO:0000256" key="2">
    <source>
        <dbReference type="SAM" id="MobiDB-lite"/>
    </source>
</evidence>
<dbReference type="WBParaSite" id="SPAL_0001449000.1">
    <property type="protein sequence ID" value="SPAL_0001449000.1"/>
    <property type="gene ID" value="SPAL_0001449000"/>
</dbReference>
<dbReference type="STRING" id="174720.A0A0N5C9A7"/>
<keyword evidence="1" id="KW-0238">DNA-binding</keyword>
<evidence type="ECO:0000259" key="3">
    <source>
        <dbReference type="PROSITE" id="PS50878"/>
    </source>
</evidence>
<dbReference type="GO" id="GO:0003677">
    <property type="term" value="F:DNA binding"/>
    <property type="evidence" value="ECO:0007669"/>
    <property type="project" value="UniProtKB-KW"/>
</dbReference>
<dbReference type="InterPro" id="IPR043128">
    <property type="entry name" value="Rev_trsase/Diguanyl_cyclase"/>
</dbReference>
<dbReference type="InterPro" id="IPR000477">
    <property type="entry name" value="RT_dom"/>
</dbReference>
<dbReference type="Gene3D" id="1.10.150.130">
    <property type="match status" value="1"/>
</dbReference>
<dbReference type="SUPFAM" id="SSF56672">
    <property type="entry name" value="DNA/RNA polymerases"/>
    <property type="match status" value="1"/>
</dbReference>
<dbReference type="InterPro" id="IPR044068">
    <property type="entry name" value="CB"/>
</dbReference>